<dbReference type="Proteomes" id="UP000266906">
    <property type="component" value="Unassembled WGS sequence"/>
</dbReference>
<protein>
    <submittedName>
        <fullName evidence="1">Nucleotidyltransferase AbiEii toxin of type IV toxin-antitoxin system</fullName>
    </submittedName>
</protein>
<evidence type="ECO:0000313" key="2">
    <source>
        <dbReference type="Proteomes" id="UP000266906"/>
    </source>
</evidence>
<organism evidence="1 2">
    <name type="scientific">Kitasatospora cineracea</name>
    <dbReference type="NCBI Taxonomy" id="88074"/>
    <lineage>
        <taxon>Bacteria</taxon>
        <taxon>Bacillati</taxon>
        <taxon>Actinomycetota</taxon>
        <taxon>Actinomycetes</taxon>
        <taxon>Kitasatosporales</taxon>
        <taxon>Streptomycetaceae</taxon>
        <taxon>Kitasatospora</taxon>
    </lineage>
</organism>
<dbReference type="AlphaFoldDB" id="A0A3N4RPA9"/>
<name>A0A3N4RPA9_9ACTN</name>
<dbReference type="InterPro" id="IPR014942">
    <property type="entry name" value="AbiEii"/>
</dbReference>
<comment type="caution">
    <text evidence="1">The sequence shown here is derived from an EMBL/GenBank/DDBJ whole genome shotgun (WGS) entry which is preliminary data.</text>
</comment>
<dbReference type="Pfam" id="PF08843">
    <property type="entry name" value="AbiEii"/>
    <property type="match status" value="1"/>
</dbReference>
<keyword evidence="2" id="KW-1185">Reference proteome</keyword>
<evidence type="ECO:0000313" key="1">
    <source>
        <dbReference type="EMBL" id="RPE32605.1"/>
    </source>
</evidence>
<reference evidence="1 2" key="1">
    <citation type="submission" date="2018-11" db="EMBL/GenBank/DDBJ databases">
        <title>Sequencing the genomes of 1000 actinobacteria strains.</title>
        <authorList>
            <person name="Klenk H.-P."/>
        </authorList>
    </citation>
    <scope>NUCLEOTIDE SEQUENCE [LARGE SCALE GENOMIC DNA]</scope>
    <source>
        <strain evidence="1 2">DSM 44781</strain>
    </source>
</reference>
<accession>A0A3N4RPA9</accession>
<sequence length="400" mass="43553">MNTARDADDLARRFPEELPLTFRPVGDGRARQIAVFDPSLKQYSSAYRTSDPRYADPAPAAAWRAARRTAMDAVLAAVAASRWADHLVLRGSVVLRAWFGAAAREPGDLDFVLTPADWTPDDPRTAELLHDLTAAVPTAGPVRFLPGEAVHEEIWTYERVPGRRLLLPWTADGLPGGGIQLDFVFTEPLPLPPEPLEAAPGALLRVAGRELSLAWKLLRLATDRYPQPKDLYDAVLLAESAPLRYGVLREVFTGGEAWLAEAPPGPDAVPGAEPDTAADDWAHFREEYPELTTSGEELSRRLAAALAPAFAEVPDAERADWWAEGWAASLRAEHAAGGLDAAETWLRARNASLGAARRLLQRALGPDAPDPLDTLLSRPAWAWYASVLARGNISLEQLLN</sequence>
<gene>
    <name evidence="1" type="ORF">EDD38_0871</name>
</gene>
<proteinExistence type="predicted"/>
<dbReference type="RefSeq" id="WP_244259807.1">
    <property type="nucleotide sequence ID" value="NZ_RKQG01000001.1"/>
</dbReference>
<dbReference type="EMBL" id="RKQG01000001">
    <property type="protein sequence ID" value="RPE32605.1"/>
    <property type="molecule type" value="Genomic_DNA"/>
</dbReference>